<dbReference type="RefSeq" id="WP_146900979.1">
    <property type="nucleotide sequence ID" value="NZ_BAAARM010000002.1"/>
</dbReference>
<dbReference type="EMBL" id="BJYY01000007">
    <property type="protein sequence ID" value="GEO33307.1"/>
    <property type="molecule type" value="Genomic_DNA"/>
</dbReference>
<reference evidence="1 2" key="1">
    <citation type="submission" date="2019-07" db="EMBL/GenBank/DDBJ databases">
        <title>Whole genome shotgun sequence of Cellulomonas aerilata NBRC 106308.</title>
        <authorList>
            <person name="Hosoyama A."/>
            <person name="Uohara A."/>
            <person name="Ohji S."/>
            <person name="Ichikawa N."/>
        </authorList>
    </citation>
    <scope>NUCLEOTIDE SEQUENCE [LARGE SCALE GENOMIC DNA]</scope>
    <source>
        <strain evidence="1 2">NBRC 106308</strain>
    </source>
</reference>
<name>A0A512DAA0_9CELL</name>
<protein>
    <submittedName>
        <fullName evidence="1">Uncharacterized protein</fullName>
    </submittedName>
</protein>
<dbReference type="AlphaFoldDB" id="A0A512DAA0"/>
<dbReference type="OrthoDB" id="4827605at2"/>
<evidence type="ECO:0000313" key="2">
    <source>
        <dbReference type="Proteomes" id="UP000321181"/>
    </source>
</evidence>
<sequence length="223" mass="24955">MSEPWEAEVFAVPDVAWQAHVPPARHPVPARYVPELLVGDEVTIGVPGHYFLDGQVVAQAGRQTRPQPDGSDEQDSLAVAAPYAFWLARAFPDVRMIVQWWPVARTWVYRDAVQPGGHPGHEASTGDLGGGSWLDHVRPTLHEPPVRRPRAARDAGSLTGRTLRLQHEPGGWSWWVAVSEPLDRGGDFVVQVMHPTHYWLAQAAFERPERARAVPLHRLFVYE</sequence>
<evidence type="ECO:0000313" key="1">
    <source>
        <dbReference type="EMBL" id="GEO33307.1"/>
    </source>
</evidence>
<gene>
    <name evidence="1" type="ORF">CAE01nite_10320</name>
</gene>
<comment type="caution">
    <text evidence="1">The sequence shown here is derived from an EMBL/GenBank/DDBJ whole genome shotgun (WGS) entry which is preliminary data.</text>
</comment>
<organism evidence="1 2">
    <name type="scientific">Cellulomonas aerilata</name>
    <dbReference type="NCBI Taxonomy" id="515326"/>
    <lineage>
        <taxon>Bacteria</taxon>
        <taxon>Bacillati</taxon>
        <taxon>Actinomycetota</taxon>
        <taxon>Actinomycetes</taxon>
        <taxon>Micrococcales</taxon>
        <taxon>Cellulomonadaceae</taxon>
        <taxon>Cellulomonas</taxon>
    </lineage>
</organism>
<proteinExistence type="predicted"/>
<keyword evidence="2" id="KW-1185">Reference proteome</keyword>
<dbReference type="Proteomes" id="UP000321181">
    <property type="component" value="Unassembled WGS sequence"/>
</dbReference>
<accession>A0A512DAA0</accession>